<organism evidence="4 5">
    <name type="scientific">Carboxylicivirga sediminis</name>
    <dbReference type="NCBI Taxonomy" id="2006564"/>
    <lineage>
        <taxon>Bacteria</taxon>
        <taxon>Pseudomonadati</taxon>
        <taxon>Bacteroidota</taxon>
        <taxon>Bacteroidia</taxon>
        <taxon>Marinilabiliales</taxon>
        <taxon>Marinilabiliaceae</taxon>
        <taxon>Carboxylicivirga</taxon>
    </lineage>
</organism>
<keyword evidence="1" id="KW-0597">Phosphoprotein</keyword>
<proteinExistence type="predicted"/>
<feature type="domain" description="Response regulatory" evidence="2">
    <location>
        <begin position="3"/>
        <end position="115"/>
    </location>
</feature>
<dbReference type="PROSITE" id="PS50930">
    <property type="entry name" value="HTH_LYTTR"/>
    <property type="match status" value="1"/>
</dbReference>
<evidence type="ECO:0000256" key="1">
    <source>
        <dbReference type="PROSITE-ProRule" id="PRU00169"/>
    </source>
</evidence>
<feature type="modified residue" description="4-aspartylphosphate" evidence="1">
    <location>
        <position position="55"/>
    </location>
</feature>
<comment type="caution">
    <text evidence="4">The sequence shown here is derived from an EMBL/GenBank/DDBJ whole genome shotgun (WGS) entry which is preliminary data.</text>
</comment>
<evidence type="ECO:0000313" key="5">
    <source>
        <dbReference type="Proteomes" id="UP000679220"/>
    </source>
</evidence>
<protein>
    <submittedName>
        <fullName evidence="4">Response regulator transcription factor</fullName>
    </submittedName>
</protein>
<dbReference type="InterPro" id="IPR046947">
    <property type="entry name" value="LytR-like"/>
</dbReference>
<reference evidence="4" key="1">
    <citation type="journal article" date="2018" name="Int. J. Syst. Evol. Microbiol.">
        <title>Carboxylicivirga sediminis sp. nov., isolated from coastal sediment.</title>
        <authorList>
            <person name="Wang F.Q."/>
            <person name="Ren L.H."/>
            <person name="Zou R.J."/>
            <person name="Sun Y.Z."/>
            <person name="Liu X.J."/>
            <person name="Jiang F."/>
            <person name="Liu L.J."/>
        </authorList>
    </citation>
    <scope>NUCLEOTIDE SEQUENCE</scope>
    <source>
        <strain evidence="4">JR1</strain>
    </source>
</reference>
<dbReference type="PANTHER" id="PTHR37299">
    <property type="entry name" value="TRANSCRIPTIONAL REGULATOR-RELATED"/>
    <property type="match status" value="1"/>
</dbReference>
<keyword evidence="5" id="KW-1185">Reference proteome</keyword>
<gene>
    <name evidence="4" type="ORF">KDU71_10630</name>
</gene>
<dbReference type="Gene3D" id="3.40.50.2300">
    <property type="match status" value="1"/>
</dbReference>
<dbReference type="GO" id="GO:0003677">
    <property type="term" value="F:DNA binding"/>
    <property type="evidence" value="ECO:0007669"/>
    <property type="project" value="InterPro"/>
</dbReference>
<evidence type="ECO:0000259" key="3">
    <source>
        <dbReference type="PROSITE" id="PS50930"/>
    </source>
</evidence>
<feature type="domain" description="HTH LytTR-type" evidence="3">
    <location>
        <begin position="148"/>
        <end position="255"/>
    </location>
</feature>
<dbReference type="Proteomes" id="UP000679220">
    <property type="component" value="Unassembled WGS sequence"/>
</dbReference>
<dbReference type="SMART" id="SM00850">
    <property type="entry name" value="LytTR"/>
    <property type="match status" value="1"/>
</dbReference>
<dbReference type="Pfam" id="PF00072">
    <property type="entry name" value="Response_reg"/>
    <property type="match status" value="1"/>
</dbReference>
<dbReference type="InterPro" id="IPR001789">
    <property type="entry name" value="Sig_transdc_resp-reg_receiver"/>
</dbReference>
<dbReference type="AlphaFoldDB" id="A0A941F4W8"/>
<dbReference type="Gene3D" id="2.40.50.1020">
    <property type="entry name" value="LytTr DNA-binding domain"/>
    <property type="match status" value="1"/>
</dbReference>
<evidence type="ECO:0000313" key="4">
    <source>
        <dbReference type="EMBL" id="MBR8536014.1"/>
    </source>
</evidence>
<dbReference type="InterPro" id="IPR011006">
    <property type="entry name" value="CheY-like_superfamily"/>
</dbReference>
<accession>A0A941F4W8</accession>
<dbReference type="SUPFAM" id="SSF52172">
    <property type="entry name" value="CheY-like"/>
    <property type="match status" value="1"/>
</dbReference>
<dbReference type="EMBL" id="JAGTAR010000014">
    <property type="protein sequence ID" value="MBR8536014.1"/>
    <property type="molecule type" value="Genomic_DNA"/>
</dbReference>
<sequence>MTNVLIVEDEMPSARKLKSMLELVAPDLKVCEITDSVQSTIAFLSNNSVDLIFLDIHLADGNSFQLFEQLNIETPVIFTTAYDQYAIQAFNHNSIGYLLKPFGSDKLKAVLDKYRLNTQSPREQSIDYQLLGKMIAQQQVQPEYRERFLVHYRGKLKPVPINDVAYIYAENRGVFICTHEGRIYDINQTLEQLSEELNPRQFFRANRKFIVSVLAIVEAHLYSKSKLKLELKPAANTEVIVSSDKASKFKQWLAR</sequence>
<reference evidence="4" key="2">
    <citation type="submission" date="2021-04" db="EMBL/GenBank/DDBJ databases">
        <authorList>
            <person name="Zhang T."/>
            <person name="Zhang Y."/>
            <person name="Lu D."/>
            <person name="Zuo D."/>
            <person name="Du Z."/>
        </authorList>
    </citation>
    <scope>NUCLEOTIDE SEQUENCE</scope>
    <source>
        <strain evidence="4">JR1</strain>
    </source>
</reference>
<evidence type="ECO:0000259" key="2">
    <source>
        <dbReference type="PROSITE" id="PS50110"/>
    </source>
</evidence>
<name>A0A941F4W8_9BACT</name>
<dbReference type="GO" id="GO:0000156">
    <property type="term" value="F:phosphorelay response regulator activity"/>
    <property type="evidence" value="ECO:0007669"/>
    <property type="project" value="InterPro"/>
</dbReference>
<dbReference type="InterPro" id="IPR007492">
    <property type="entry name" value="LytTR_DNA-bd_dom"/>
</dbReference>
<dbReference type="PANTHER" id="PTHR37299:SF1">
    <property type="entry name" value="STAGE 0 SPORULATION PROTEIN A HOMOLOG"/>
    <property type="match status" value="1"/>
</dbReference>
<dbReference type="SMART" id="SM00448">
    <property type="entry name" value="REC"/>
    <property type="match status" value="1"/>
</dbReference>
<dbReference type="Pfam" id="PF04397">
    <property type="entry name" value="LytTR"/>
    <property type="match status" value="1"/>
</dbReference>
<dbReference type="PROSITE" id="PS50110">
    <property type="entry name" value="RESPONSE_REGULATORY"/>
    <property type="match status" value="1"/>
</dbReference>
<dbReference type="RefSeq" id="WP_212190633.1">
    <property type="nucleotide sequence ID" value="NZ_JAGTAR010000014.1"/>
</dbReference>